<feature type="domain" description="Mandelate racemase/muconate lactonizing enzyme C-terminal" evidence="8">
    <location>
        <begin position="129"/>
        <end position="219"/>
    </location>
</feature>
<evidence type="ECO:0000256" key="6">
    <source>
        <dbReference type="PIRSR" id="PIRSR634603-3"/>
    </source>
</evidence>
<evidence type="ECO:0000256" key="2">
    <source>
        <dbReference type="ARBA" id="ARBA00022723"/>
    </source>
</evidence>
<dbReference type="PANTHER" id="PTHR48080">
    <property type="entry name" value="D-GALACTONATE DEHYDRATASE-RELATED"/>
    <property type="match status" value="1"/>
</dbReference>
<dbReference type="InterPro" id="IPR029065">
    <property type="entry name" value="Enolase_C-like"/>
</dbReference>
<evidence type="ECO:0000313" key="10">
    <source>
        <dbReference type="Proteomes" id="UP000004095"/>
    </source>
</evidence>
<dbReference type="Proteomes" id="UP000004095">
    <property type="component" value="Unassembled WGS sequence"/>
</dbReference>
<dbReference type="GO" id="GO:0000287">
    <property type="term" value="F:magnesium ion binding"/>
    <property type="evidence" value="ECO:0007669"/>
    <property type="project" value="UniProtKB-ARBA"/>
</dbReference>
<dbReference type="InterPro" id="IPR034603">
    <property type="entry name" value="Dipeptide_epimerase"/>
</dbReference>
<dbReference type="Pfam" id="PF13378">
    <property type="entry name" value="MR_MLE_C"/>
    <property type="match status" value="1"/>
</dbReference>
<dbReference type="PANTHER" id="PTHR48080:SF3">
    <property type="entry name" value="ENOLASE SUPERFAMILY MEMBER DDB_G0284701"/>
    <property type="match status" value="1"/>
</dbReference>
<keyword evidence="10" id="KW-1185">Reference proteome</keyword>
<evidence type="ECO:0000256" key="1">
    <source>
        <dbReference type="ARBA" id="ARBA00008031"/>
    </source>
</evidence>
<dbReference type="RefSeq" id="WP_002696816.1">
    <property type="nucleotide sequence ID" value="NZ_AAWS01000012.1"/>
</dbReference>
<keyword evidence="4 7" id="KW-0413">Isomerase</keyword>
<gene>
    <name evidence="9" type="ORF">M23134_02374</name>
</gene>
<dbReference type="InterPro" id="IPR029017">
    <property type="entry name" value="Enolase-like_N"/>
</dbReference>
<dbReference type="PROSITE" id="PS00909">
    <property type="entry name" value="MR_MLE_2"/>
    <property type="match status" value="1"/>
</dbReference>
<dbReference type="InterPro" id="IPR036849">
    <property type="entry name" value="Enolase-like_C_sf"/>
</dbReference>
<accession>A1ZKF7</accession>
<dbReference type="InterPro" id="IPR013342">
    <property type="entry name" value="Mandelate_racemase_C"/>
</dbReference>
<feature type="binding site" evidence="6">
    <location>
        <position position="172"/>
    </location>
    <ligand>
        <name>Mg(2+)</name>
        <dbReference type="ChEBI" id="CHEBI:18420"/>
    </ligand>
</feature>
<evidence type="ECO:0000256" key="5">
    <source>
        <dbReference type="PIRSR" id="PIRSR634603-1"/>
    </source>
</evidence>
<feature type="active site" description="Proton acceptor; specific for (R)-substrate epimerization" evidence="5">
    <location>
        <position position="147"/>
    </location>
</feature>
<dbReference type="SUPFAM" id="SSF54826">
    <property type="entry name" value="Enolase N-terminal domain-like"/>
    <property type="match status" value="1"/>
</dbReference>
<dbReference type="EMBL" id="AAWS01000012">
    <property type="protein sequence ID" value="EAY29183.1"/>
    <property type="molecule type" value="Genomic_DNA"/>
</dbReference>
<keyword evidence="3 6" id="KW-0460">Magnesium</keyword>
<dbReference type="Pfam" id="PF02746">
    <property type="entry name" value="MR_MLE_N"/>
    <property type="match status" value="1"/>
</dbReference>
<evidence type="ECO:0000256" key="3">
    <source>
        <dbReference type="ARBA" id="ARBA00022842"/>
    </source>
</evidence>
<dbReference type="SMART" id="SM00922">
    <property type="entry name" value="MR_MLE"/>
    <property type="match status" value="1"/>
</dbReference>
<dbReference type="InterPro" id="IPR034593">
    <property type="entry name" value="DgoD-like"/>
</dbReference>
<name>A1ZKF7_MICM2</name>
<feature type="binding site" evidence="6">
    <location>
        <position position="198"/>
    </location>
    <ligand>
        <name>Mg(2+)</name>
        <dbReference type="ChEBI" id="CHEBI:18420"/>
    </ligand>
</feature>
<dbReference type="InterPro" id="IPR018110">
    <property type="entry name" value="Mandel_Rmase/mucon_lact_enz_CS"/>
</dbReference>
<dbReference type="SFLD" id="SFLDG00180">
    <property type="entry name" value="muconate_cycloisomerase"/>
    <property type="match status" value="1"/>
</dbReference>
<organism evidence="9 10">
    <name type="scientific">Microscilla marina ATCC 23134</name>
    <dbReference type="NCBI Taxonomy" id="313606"/>
    <lineage>
        <taxon>Bacteria</taxon>
        <taxon>Pseudomonadati</taxon>
        <taxon>Bacteroidota</taxon>
        <taxon>Cytophagia</taxon>
        <taxon>Cytophagales</taxon>
        <taxon>Microscillaceae</taxon>
        <taxon>Microscilla</taxon>
    </lineage>
</organism>
<feature type="binding site" evidence="6">
    <location>
        <position position="221"/>
    </location>
    <ligand>
        <name>Mg(2+)</name>
        <dbReference type="ChEBI" id="CHEBI:18420"/>
    </ligand>
</feature>
<evidence type="ECO:0000256" key="7">
    <source>
        <dbReference type="RuleBase" id="RU366006"/>
    </source>
</evidence>
<protein>
    <recommendedName>
        <fullName evidence="7">Dipeptide epimerase</fullName>
        <ecNumber evidence="7">5.1.1.-</ecNumber>
    </recommendedName>
</protein>
<evidence type="ECO:0000313" key="9">
    <source>
        <dbReference type="EMBL" id="EAY29183.1"/>
    </source>
</evidence>
<comment type="similarity">
    <text evidence="1 7">Belongs to the mandelate racemase/muconate lactonizing enzyme family.</text>
</comment>
<dbReference type="SUPFAM" id="SSF51604">
    <property type="entry name" value="Enolase C-terminal domain-like"/>
    <property type="match status" value="1"/>
</dbReference>
<dbReference type="OrthoDB" id="9775391at2"/>
<evidence type="ECO:0000256" key="4">
    <source>
        <dbReference type="ARBA" id="ARBA00023235"/>
    </source>
</evidence>
<dbReference type="SFLD" id="SFLDF00010">
    <property type="entry name" value="dipeptide_epimerase"/>
    <property type="match status" value="1"/>
</dbReference>
<dbReference type="CDD" id="cd03319">
    <property type="entry name" value="L-Ala-DL-Glu_epimerase"/>
    <property type="match status" value="1"/>
</dbReference>
<proteinExistence type="inferred from homology"/>
<comment type="cofactor">
    <cofactor evidence="6 7">
        <name>Mg(2+)</name>
        <dbReference type="ChEBI" id="CHEBI:18420"/>
    </cofactor>
    <text evidence="6 7">Binds 1 Mg(2+) ion per subunit.</text>
</comment>
<dbReference type="EC" id="5.1.1.-" evidence="7"/>
<dbReference type="GO" id="GO:0016855">
    <property type="term" value="F:racemase and epimerase activity, acting on amino acids and derivatives"/>
    <property type="evidence" value="ECO:0007669"/>
    <property type="project" value="UniProtKB-UniRule"/>
</dbReference>
<dbReference type="Gene3D" id="3.30.390.10">
    <property type="entry name" value="Enolase-like, N-terminal domain"/>
    <property type="match status" value="1"/>
</dbReference>
<dbReference type="AlphaFoldDB" id="A1ZKF7"/>
<feature type="active site" description="Proton acceptor; specific for (S)-substrate epimerization" evidence="5">
    <location>
        <position position="243"/>
    </location>
</feature>
<dbReference type="eggNOG" id="COG4948">
    <property type="taxonomic scope" value="Bacteria"/>
</dbReference>
<dbReference type="Gene3D" id="3.20.20.120">
    <property type="entry name" value="Enolase-like C-terminal domain"/>
    <property type="match status" value="1"/>
</dbReference>
<reference evidence="9 10" key="1">
    <citation type="submission" date="2007-01" db="EMBL/GenBank/DDBJ databases">
        <authorList>
            <person name="Haygood M."/>
            <person name="Podell S."/>
            <person name="Anderson C."/>
            <person name="Hopkinson B."/>
            <person name="Roe K."/>
            <person name="Barbeau K."/>
            <person name="Gaasterland T."/>
            <person name="Ferriera S."/>
            <person name="Johnson J."/>
            <person name="Kravitz S."/>
            <person name="Beeson K."/>
            <person name="Sutton G."/>
            <person name="Rogers Y.-H."/>
            <person name="Friedman R."/>
            <person name="Frazier M."/>
            <person name="Venter J.C."/>
        </authorList>
    </citation>
    <scope>NUCLEOTIDE SEQUENCE [LARGE SCALE GENOMIC DNA]</scope>
    <source>
        <strain evidence="9 10">ATCC 23134</strain>
    </source>
</reference>
<sequence>MRQVQITLTPWIYKEPFVITGRTMTQSELLYVTITENGITGRGESVGVFYTNDRGGIILERAMSVKAALEQGATRQELQDLLPSGGARNAIDCALWDLEAKQAGKTIWQLLNITPKPVHTVNTISINTPDYMAAKAKLADTAHIKVKLNDEMPLERITAVCEARPDATIVVDANQGWTFDQLQDLAPKFKTLGVKMIEQPLPRGKDEVLANYDSPIVLCGDESCLDTSELEQAAKHYQMINVKLDKAGGLTEALKLVKAAKVRGLQLMVGNMVGTSLAMAPGFVVAQFCDFVDLDGALFLTKDRQYPMSYANGMVSSLKPELWG</sequence>
<dbReference type="SFLD" id="SFLDS00001">
    <property type="entry name" value="Enolase"/>
    <property type="match status" value="1"/>
</dbReference>
<keyword evidence="2 6" id="KW-0479">Metal-binding</keyword>
<dbReference type="GO" id="GO:0009063">
    <property type="term" value="P:amino acid catabolic process"/>
    <property type="evidence" value="ECO:0007669"/>
    <property type="project" value="InterPro"/>
</dbReference>
<comment type="caution">
    <text evidence="9">The sequence shown here is derived from an EMBL/GenBank/DDBJ whole genome shotgun (WGS) entry which is preliminary data.</text>
</comment>
<dbReference type="NCBIfam" id="NF042940">
    <property type="entry name" value="racemase_DgcA"/>
    <property type="match status" value="1"/>
</dbReference>
<evidence type="ECO:0000259" key="8">
    <source>
        <dbReference type="SMART" id="SM00922"/>
    </source>
</evidence>
<dbReference type="InterPro" id="IPR013341">
    <property type="entry name" value="Mandelate_racemase_N_dom"/>
</dbReference>